<feature type="transmembrane region" description="Helical" evidence="12">
    <location>
        <begin position="465"/>
        <end position="485"/>
    </location>
</feature>
<dbReference type="GO" id="GO:0005886">
    <property type="term" value="C:plasma membrane"/>
    <property type="evidence" value="ECO:0007669"/>
    <property type="project" value="UniProtKB-SubCell"/>
</dbReference>
<feature type="transmembrane region" description="Helical" evidence="12">
    <location>
        <begin position="232"/>
        <end position="251"/>
    </location>
</feature>
<dbReference type="InterPro" id="IPR051163">
    <property type="entry name" value="Sodium:Solute_Symporter_SSF"/>
</dbReference>
<feature type="transmembrane region" description="Helical" evidence="12">
    <location>
        <begin position="407"/>
        <end position="426"/>
    </location>
</feature>
<dbReference type="Proteomes" id="UP001206128">
    <property type="component" value="Unassembled WGS sequence"/>
</dbReference>
<organism evidence="13 14">
    <name type="scientific">Goodfellowiella coeruleoviolacea</name>
    <dbReference type="NCBI Taxonomy" id="334858"/>
    <lineage>
        <taxon>Bacteria</taxon>
        <taxon>Bacillati</taxon>
        <taxon>Actinomycetota</taxon>
        <taxon>Actinomycetes</taxon>
        <taxon>Pseudonocardiales</taxon>
        <taxon>Pseudonocardiaceae</taxon>
        <taxon>Goodfellowiella</taxon>
    </lineage>
</organism>
<keyword evidence="4" id="KW-1003">Cell membrane</keyword>
<dbReference type="Pfam" id="PF00474">
    <property type="entry name" value="SSF"/>
    <property type="match status" value="1"/>
</dbReference>
<dbReference type="GO" id="GO:0006814">
    <property type="term" value="P:sodium ion transport"/>
    <property type="evidence" value="ECO:0007669"/>
    <property type="project" value="UniProtKB-KW"/>
</dbReference>
<feature type="transmembrane region" description="Helical" evidence="12">
    <location>
        <begin position="72"/>
        <end position="92"/>
    </location>
</feature>
<keyword evidence="6 12" id="KW-1133">Transmembrane helix</keyword>
<keyword evidence="8" id="KW-0406">Ion transport</keyword>
<keyword evidence="10" id="KW-0739">Sodium transport</keyword>
<evidence type="ECO:0000256" key="11">
    <source>
        <dbReference type="RuleBase" id="RU362091"/>
    </source>
</evidence>
<dbReference type="CDD" id="cd11493">
    <property type="entry name" value="SLC5sbd_NIS-like_u1"/>
    <property type="match status" value="1"/>
</dbReference>
<feature type="transmembrane region" description="Helical" evidence="12">
    <location>
        <begin position="329"/>
        <end position="357"/>
    </location>
</feature>
<evidence type="ECO:0000256" key="8">
    <source>
        <dbReference type="ARBA" id="ARBA00023065"/>
    </source>
</evidence>
<keyword evidence="7" id="KW-0915">Sodium</keyword>
<evidence type="ECO:0000256" key="7">
    <source>
        <dbReference type="ARBA" id="ARBA00023053"/>
    </source>
</evidence>
<evidence type="ECO:0000256" key="1">
    <source>
        <dbReference type="ARBA" id="ARBA00004651"/>
    </source>
</evidence>
<feature type="transmembrane region" description="Helical" evidence="12">
    <location>
        <begin position="377"/>
        <end position="395"/>
    </location>
</feature>
<dbReference type="EMBL" id="JAMTCK010000029">
    <property type="protein sequence ID" value="MCP2170306.1"/>
    <property type="molecule type" value="Genomic_DNA"/>
</dbReference>
<evidence type="ECO:0000313" key="13">
    <source>
        <dbReference type="EMBL" id="MCP2170306.1"/>
    </source>
</evidence>
<evidence type="ECO:0000256" key="12">
    <source>
        <dbReference type="SAM" id="Phobius"/>
    </source>
</evidence>
<dbReference type="AlphaFoldDB" id="A0AAE3GLB3"/>
<protein>
    <submittedName>
        <fullName evidence="13">Transporter, SSS family</fullName>
    </submittedName>
</protein>
<keyword evidence="14" id="KW-1185">Reference proteome</keyword>
<comment type="subcellular location">
    <subcellularLocation>
        <location evidence="1">Cell membrane</location>
        <topology evidence="1">Multi-pass membrane protein</topology>
    </subcellularLocation>
</comment>
<dbReference type="RefSeq" id="WP_253780434.1">
    <property type="nucleotide sequence ID" value="NZ_JAMTCK010000029.1"/>
</dbReference>
<evidence type="ECO:0000256" key="2">
    <source>
        <dbReference type="ARBA" id="ARBA00006434"/>
    </source>
</evidence>
<evidence type="ECO:0000256" key="10">
    <source>
        <dbReference type="ARBA" id="ARBA00023201"/>
    </source>
</evidence>
<keyword evidence="9 12" id="KW-0472">Membrane</keyword>
<feature type="transmembrane region" description="Helical" evidence="12">
    <location>
        <begin position="6"/>
        <end position="24"/>
    </location>
</feature>
<evidence type="ECO:0000256" key="4">
    <source>
        <dbReference type="ARBA" id="ARBA00022475"/>
    </source>
</evidence>
<evidence type="ECO:0000313" key="14">
    <source>
        <dbReference type="Proteomes" id="UP001206128"/>
    </source>
</evidence>
<evidence type="ECO:0000256" key="5">
    <source>
        <dbReference type="ARBA" id="ARBA00022692"/>
    </source>
</evidence>
<dbReference type="InterPro" id="IPR001734">
    <property type="entry name" value="Na/solute_symporter"/>
</dbReference>
<dbReference type="GO" id="GO:0015293">
    <property type="term" value="F:symporter activity"/>
    <property type="evidence" value="ECO:0007669"/>
    <property type="project" value="TreeGrafter"/>
</dbReference>
<name>A0AAE3GLB3_9PSEU</name>
<dbReference type="Gene3D" id="1.20.1730.10">
    <property type="entry name" value="Sodium/glucose cotransporter"/>
    <property type="match status" value="1"/>
</dbReference>
<dbReference type="InterPro" id="IPR038377">
    <property type="entry name" value="Na/Glc_symporter_sf"/>
</dbReference>
<feature type="transmembrane region" description="Helical" evidence="12">
    <location>
        <begin position="40"/>
        <end position="60"/>
    </location>
</feature>
<keyword evidence="5 12" id="KW-0812">Transmembrane</keyword>
<feature type="transmembrane region" description="Helical" evidence="12">
    <location>
        <begin position="155"/>
        <end position="172"/>
    </location>
</feature>
<accession>A0AAE3GLB3</accession>
<dbReference type="PANTHER" id="PTHR42985:SF47">
    <property type="entry name" value="INTEGRAL MEMBRANE TRANSPORT PROTEIN"/>
    <property type="match status" value="1"/>
</dbReference>
<gene>
    <name evidence="13" type="ORF">LX83_007197</name>
</gene>
<comment type="caution">
    <text evidence="13">The sequence shown here is derived from an EMBL/GenBank/DDBJ whole genome shotgun (WGS) entry which is preliminary data.</text>
</comment>
<comment type="similarity">
    <text evidence="2 11">Belongs to the sodium:solute symporter (SSF) (TC 2.A.21) family.</text>
</comment>
<evidence type="ECO:0000256" key="3">
    <source>
        <dbReference type="ARBA" id="ARBA00022448"/>
    </source>
</evidence>
<dbReference type="PROSITE" id="PS50283">
    <property type="entry name" value="NA_SOLUT_SYMP_3"/>
    <property type="match status" value="1"/>
</dbReference>
<reference evidence="13" key="1">
    <citation type="submission" date="2022-06" db="EMBL/GenBank/DDBJ databases">
        <title>Genomic Encyclopedia of Archaeal and Bacterial Type Strains, Phase II (KMG-II): from individual species to whole genera.</title>
        <authorList>
            <person name="Goeker M."/>
        </authorList>
    </citation>
    <scope>NUCLEOTIDE SEQUENCE</scope>
    <source>
        <strain evidence="13">DSM 43935</strain>
    </source>
</reference>
<dbReference type="PANTHER" id="PTHR42985">
    <property type="entry name" value="SODIUM-COUPLED MONOCARBOXYLATE TRANSPORTER"/>
    <property type="match status" value="1"/>
</dbReference>
<evidence type="ECO:0000256" key="6">
    <source>
        <dbReference type="ARBA" id="ARBA00022989"/>
    </source>
</evidence>
<feature type="transmembrane region" description="Helical" evidence="12">
    <location>
        <begin position="272"/>
        <end position="296"/>
    </location>
</feature>
<proteinExistence type="inferred from homology"/>
<sequence>MRTVDLGIIVVYLLAMPIIGMLVGRKQRSAKDYFVGESSLPWWAVCFSVVATETSTLTVISTPGLVFGNALLFLQLALGYIVGRIIAAFVLLPQYFKGNLVSAYEFLGKRFGGALQGVASITFVITRLLAEGVRLFAGAIPIKVILDHYGLHTQYWQIVLILTVLTLAYAYVGGIRAVVWVDVIQLSIYLLGAVAAVVVLASSLPDGWASTAAEGGRFELFNFTNSIVTSPYMFVTAVVGGAVLSMASHGADQLIAQRLLATRSLRDGQKALIGSGLVVFVQFSLFLLVGVMLWVYNGGKSVAELGMQSADDVFPTFIVDDLPVGLSGLLIAGVLASTMGALASALNALSTSTVADLYQRFTKRALPDASVLRHGRIWTLIWAGVFVVFASMFSSTKNSVIELGLGITGYTYGALLGAFLLGLLVRRARQLDAIIAFVVTVVVMATVILGVTFTGPNGKELPLAYPWYTPLGVVVTLVVGGLLALRHRNPPEPEVEQAVEATAA</sequence>
<evidence type="ECO:0000256" key="9">
    <source>
        <dbReference type="ARBA" id="ARBA00023136"/>
    </source>
</evidence>
<feature type="transmembrane region" description="Helical" evidence="12">
    <location>
        <begin position="433"/>
        <end position="453"/>
    </location>
</feature>
<keyword evidence="3" id="KW-0813">Transport</keyword>
<dbReference type="NCBIfam" id="TIGR00813">
    <property type="entry name" value="sss"/>
    <property type="match status" value="1"/>
</dbReference>
<feature type="transmembrane region" description="Helical" evidence="12">
    <location>
        <begin position="179"/>
        <end position="201"/>
    </location>
</feature>